<evidence type="ECO:0000256" key="1">
    <source>
        <dbReference type="PROSITE-ProRule" id="PRU00024"/>
    </source>
</evidence>
<dbReference type="EMBL" id="JAIWYP010000010">
    <property type="protein sequence ID" value="KAH3749735.1"/>
    <property type="molecule type" value="Genomic_DNA"/>
</dbReference>
<dbReference type="PANTHER" id="PTHR25462:SF305">
    <property type="entry name" value="RING-TYPE DOMAIN-CONTAINING PROTEIN"/>
    <property type="match status" value="1"/>
</dbReference>
<dbReference type="InterPro" id="IPR000315">
    <property type="entry name" value="Znf_B-box"/>
</dbReference>
<name>A0A9D4DJZ9_DREPO</name>
<comment type="caution">
    <text evidence="3">The sequence shown here is derived from an EMBL/GenBank/DDBJ whole genome shotgun (WGS) entry which is preliminary data.</text>
</comment>
<evidence type="ECO:0000313" key="3">
    <source>
        <dbReference type="EMBL" id="KAH3749735.1"/>
    </source>
</evidence>
<keyword evidence="1" id="KW-0479">Metal-binding</keyword>
<reference evidence="3" key="2">
    <citation type="submission" date="2020-11" db="EMBL/GenBank/DDBJ databases">
        <authorList>
            <person name="McCartney M.A."/>
            <person name="Auch B."/>
            <person name="Kono T."/>
            <person name="Mallez S."/>
            <person name="Becker A."/>
            <person name="Gohl D.M."/>
            <person name="Silverstein K.A.T."/>
            <person name="Koren S."/>
            <person name="Bechman K.B."/>
            <person name="Herman A."/>
            <person name="Abrahante J.E."/>
            <person name="Garbe J."/>
        </authorList>
    </citation>
    <scope>NUCLEOTIDE SEQUENCE</scope>
    <source>
        <strain evidence="3">Duluth1</strain>
        <tissue evidence="3">Whole animal</tissue>
    </source>
</reference>
<organism evidence="3 4">
    <name type="scientific">Dreissena polymorpha</name>
    <name type="common">Zebra mussel</name>
    <name type="synonym">Mytilus polymorpha</name>
    <dbReference type="NCBI Taxonomy" id="45954"/>
    <lineage>
        <taxon>Eukaryota</taxon>
        <taxon>Metazoa</taxon>
        <taxon>Spiralia</taxon>
        <taxon>Lophotrochozoa</taxon>
        <taxon>Mollusca</taxon>
        <taxon>Bivalvia</taxon>
        <taxon>Autobranchia</taxon>
        <taxon>Heteroconchia</taxon>
        <taxon>Euheterodonta</taxon>
        <taxon>Imparidentia</taxon>
        <taxon>Neoheterodontei</taxon>
        <taxon>Myida</taxon>
        <taxon>Dreissenoidea</taxon>
        <taxon>Dreissenidae</taxon>
        <taxon>Dreissena</taxon>
    </lineage>
</organism>
<accession>A0A9D4DJZ9</accession>
<feature type="domain" description="B box-type" evidence="2">
    <location>
        <begin position="24"/>
        <end position="65"/>
    </location>
</feature>
<keyword evidence="4" id="KW-1185">Reference proteome</keyword>
<protein>
    <recommendedName>
        <fullName evidence="2">B box-type domain-containing protein</fullName>
    </recommendedName>
</protein>
<dbReference type="InterPro" id="IPR011042">
    <property type="entry name" value="6-blade_b-propeller_TolB-like"/>
</dbReference>
<dbReference type="Proteomes" id="UP000828390">
    <property type="component" value="Unassembled WGS sequence"/>
</dbReference>
<dbReference type="GO" id="GO:0008270">
    <property type="term" value="F:zinc ion binding"/>
    <property type="evidence" value="ECO:0007669"/>
    <property type="project" value="UniProtKB-KW"/>
</dbReference>
<keyword evidence="1" id="KW-0863">Zinc-finger</keyword>
<dbReference type="PANTHER" id="PTHR25462">
    <property type="entry name" value="BONUS, ISOFORM C-RELATED"/>
    <property type="match status" value="1"/>
</dbReference>
<evidence type="ECO:0000259" key="2">
    <source>
        <dbReference type="PROSITE" id="PS50119"/>
    </source>
</evidence>
<dbReference type="InterPro" id="IPR047153">
    <property type="entry name" value="TRIM45/56/19-like"/>
</dbReference>
<dbReference type="Gene3D" id="3.30.160.60">
    <property type="entry name" value="Classic Zinc Finger"/>
    <property type="match status" value="1"/>
</dbReference>
<keyword evidence="1" id="KW-0862">Zinc</keyword>
<dbReference type="GO" id="GO:0061630">
    <property type="term" value="F:ubiquitin protein ligase activity"/>
    <property type="evidence" value="ECO:0007669"/>
    <property type="project" value="TreeGrafter"/>
</dbReference>
<dbReference type="OrthoDB" id="6119439at2759"/>
<dbReference type="GO" id="GO:0005654">
    <property type="term" value="C:nucleoplasm"/>
    <property type="evidence" value="ECO:0007669"/>
    <property type="project" value="TreeGrafter"/>
</dbReference>
<dbReference type="AlphaFoldDB" id="A0A9D4DJZ9"/>
<proteinExistence type="predicted"/>
<evidence type="ECO:0000313" key="4">
    <source>
        <dbReference type="Proteomes" id="UP000828390"/>
    </source>
</evidence>
<sequence>MATNSQSSVENGSDEVKDYICNACEDHNNVETSADFYCKQCDRFYCGNCLELHGKVFAKHTVFERFYLYEEWPVSKKLVEFMQTCDEHKDHKIDKFCNLHRQLCCPQCVSDYHMLCYHSQCSKVTPISELTDPQPKDLQKLSARLETVLEGIICLQSSHEASIKSLQETCKEHGAFMMEQMRFKINNTVDEYGNSSVEFMIKQMRGNINATSDENEQYIKDEMRSCVLSILNEFDNSTVKELKEIKDEVISITDSITSSIDKCIVLQNALTQLLETIYKIGNNKEILLIASIKCEPKIQHSMSVLGKSDQVFTVQGIGREHNMRMPMDSRVPAIAAICVLPDGQVLCLDYHNKKVKLLDQQYRVVSHCGVNACLEDMCQITPSKVAVIVDDGGNTQEVQFITVIQSQLVLGRKFKLGHQCTGIAHHQGDLFIASGTTLYKYSLSGRMFRELYSDDTGGATVYRCAVSPTGDKLYITSYYDDRLITLVRDGKDLDSELAYYPKYVREVEGPTDIHVTPAGQVLVCSYLSHTILQVDWTRSIDPALATLVTWKKGMVDPYSVCYNNTTSSIIVGMCNGNVMVFRVK</sequence>
<gene>
    <name evidence="3" type="ORF">DPMN_184245</name>
</gene>
<reference evidence="3" key="1">
    <citation type="journal article" date="2019" name="bioRxiv">
        <title>The Genome of the Zebra Mussel, Dreissena polymorpha: A Resource for Invasive Species Research.</title>
        <authorList>
            <person name="McCartney M.A."/>
            <person name="Auch B."/>
            <person name="Kono T."/>
            <person name="Mallez S."/>
            <person name="Zhang Y."/>
            <person name="Obille A."/>
            <person name="Becker A."/>
            <person name="Abrahante J.E."/>
            <person name="Garbe J."/>
            <person name="Badalamenti J.P."/>
            <person name="Herman A."/>
            <person name="Mangelson H."/>
            <person name="Liachko I."/>
            <person name="Sullivan S."/>
            <person name="Sone E.D."/>
            <person name="Koren S."/>
            <person name="Silverstein K.A.T."/>
            <person name="Beckman K.B."/>
            <person name="Gohl D.M."/>
        </authorList>
    </citation>
    <scope>NUCLEOTIDE SEQUENCE</scope>
    <source>
        <strain evidence="3">Duluth1</strain>
        <tissue evidence="3">Whole animal</tissue>
    </source>
</reference>
<dbReference type="PROSITE" id="PS50119">
    <property type="entry name" value="ZF_BBOX"/>
    <property type="match status" value="1"/>
</dbReference>
<dbReference type="Gene3D" id="2.120.10.30">
    <property type="entry name" value="TolB, C-terminal domain"/>
    <property type="match status" value="1"/>
</dbReference>
<dbReference type="SUPFAM" id="SSF101898">
    <property type="entry name" value="NHL repeat"/>
    <property type="match status" value="1"/>
</dbReference>